<sequence>MSDKANGIYKLKSDTIYLAYNPEQPDEFIMSLPDSARQTFKALEVPNYAAANRPYKLLYRKEKLLEINEEGEVVRRKEGESRNRRWLLWGDYYMKKRKYYLEKRPGKTIVK</sequence>
<protein>
    <submittedName>
        <fullName evidence="1">Uncharacterized protein</fullName>
    </submittedName>
</protein>
<evidence type="ECO:0000313" key="2">
    <source>
        <dbReference type="Proteomes" id="UP000266292"/>
    </source>
</evidence>
<keyword evidence="2" id="KW-1185">Reference proteome</keyword>
<reference evidence="2" key="1">
    <citation type="submission" date="2017-05" db="EMBL/GenBank/DDBJ databases">
        <authorList>
            <person name="Ray J."/>
            <person name="Price M."/>
            <person name="Deutschbauer A."/>
        </authorList>
    </citation>
    <scope>NUCLEOTIDE SEQUENCE [LARGE SCALE GENOMIC DNA]</scope>
    <source>
        <strain evidence="2">DSM 19842</strain>
    </source>
</reference>
<dbReference type="Proteomes" id="UP000266292">
    <property type="component" value="Chromosome"/>
</dbReference>
<dbReference type="EMBL" id="CP021235">
    <property type="protein sequence ID" value="ARS35677.1"/>
    <property type="molecule type" value="Genomic_DNA"/>
</dbReference>
<name>A0A1X9YS31_9BACT</name>
<organism evidence="1 2">
    <name type="scientific">Pontibacter actiniarum</name>
    <dbReference type="NCBI Taxonomy" id="323450"/>
    <lineage>
        <taxon>Bacteria</taxon>
        <taxon>Pseudomonadati</taxon>
        <taxon>Bacteroidota</taxon>
        <taxon>Cytophagia</taxon>
        <taxon>Cytophagales</taxon>
        <taxon>Hymenobacteraceae</taxon>
        <taxon>Pontibacter</taxon>
    </lineage>
</organism>
<accession>A0A1X9YS31</accession>
<evidence type="ECO:0000313" key="1">
    <source>
        <dbReference type="EMBL" id="ARS35677.1"/>
    </source>
</evidence>
<proteinExistence type="predicted"/>
<dbReference type="KEGG" id="pact:CA264_09620"/>
<dbReference type="AlphaFoldDB" id="A0A1X9YS31"/>
<gene>
    <name evidence="1" type="ORF">CA264_09620</name>
</gene>